<evidence type="ECO:0000256" key="2">
    <source>
        <dbReference type="SAM" id="SignalP"/>
    </source>
</evidence>
<protein>
    <submittedName>
        <fullName evidence="4">Cyclase</fullName>
    </submittedName>
</protein>
<dbReference type="RefSeq" id="WP_271187943.1">
    <property type="nucleotide sequence ID" value="NZ_BSFE01000012.1"/>
</dbReference>
<dbReference type="Pfam" id="PF00753">
    <property type="entry name" value="Lactamase_B"/>
    <property type="match status" value="1"/>
</dbReference>
<name>A0A9W6IQ77_9PROT</name>
<dbReference type="EMBL" id="BSFE01000012">
    <property type="protein sequence ID" value="GLK53599.1"/>
    <property type="molecule type" value="Genomic_DNA"/>
</dbReference>
<organism evidence="4 5">
    <name type="scientific">Maricaulis virginensis</name>
    <dbReference type="NCBI Taxonomy" id="144022"/>
    <lineage>
        <taxon>Bacteria</taxon>
        <taxon>Pseudomonadati</taxon>
        <taxon>Pseudomonadota</taxon>
        <taxon>Alphaproteobacteria</taxon>
        <taxon>Maricaulales</taxon>
        <taxon>Maricaulaceae</taxon>
        <taxon>Maricaulis</taxon>
    </lineage>
</organism>
<gene>
    <name evidence="4" type="ORF">GCM10017621_31070</name>
</gene>
<sequence>MSFRLAITSVAALLAAGSVVPRAAEAGVRMRQSEDVQVETTDMGDGIFMMSTGIAGNLAVLAGDDGVVMVDDQLPNTTSVIEGAVVAVSGTNAPRFIVNTHWHGDHTGGNAHFAELGSTIAAHHNIRRRLADADDEWAQSPATLPIITFGEDLTFHMNGQTVEVTHVPTAHTDGDALVYFREADVLHMGDVMFSGLFPFIDLSAGGTVDGYIAAMERGMEIAGEETRIIPGHGPLSTRADLQASIDMLREAAFRVRTLVEGGADLEAVRAAEPLADLHDDWNWRFITTDRMVQTLYNDAVGNDFAYE</sequence>
<reference evidence="4" key="1">
    <citation type="journal article" date="2014" name="Int. J. Syst. Evol. Microbiol.">
        <title>Complete genome sequence of Corynebacterium casei LMG S-19264T (=DSM 44701T), isolated from a smear-ripened cheese.</title>
        <authorList>
            <consortium name="US DOE Joint Genome Institute (JGI-PGF)"/>
            <person name="Walter F."/>
            <person name="Albersmeier A."/>
            <person name="Kalinowski J."/>
            <person name="Ruckert C."/>
        </authorList>
    </citation>
    <scope>NUCLEOTIDE SEQUENCE</scope>
    <source>
        <strain evidence="4">VKM B-1513</strain>
    </source>
</reference>
<dbReference type="InterPro" id="IPR001279">
    <property type="entry name" value="Metallo-B-lactamas"/>
</dbReference>
<dbReference type="InterPro" id="IPR036866">
    <property type="entry name" value="RibonucZ/Hydroxyglut_hydro"/>
</dbReference>
<comment type="caution">
    <text evidence="4">The sequence shown here is derived from an EMBL/GenBank/DDBJ whole genome shotgun (WGS) entry which is preliminary data.</text>
</comment>
<proteinExistence type="inferred from homology"/>
<accession>A0A9W6IQ77</accession>
<feature type="signal peptide" evidence="2">
    <location>
        <begin position="1"/>
        <end position="23"/>
    </location>
</feature>
<evidence type="ECO:0000259" key="3">
    <source>
        <dbReference type="SMART" id="SM00849"/>
    </source>
</evidence>
<dbReference type="Gene3D" id="3.60.15.10">
    <property type="entry name" value="Ribonuclease Z/Hydroxyacylglutathione hydrolase-like"/>
    <property type="match status" value="1"/>
</dbReference>
<dbReference type="Proteomes" id="UP001143486">
    <property type="component" value="Unassembled WGS sequence"/>
</dbReference>
<dbReference type="InterPro" id="IPR050855">
    <property type="entry name" value="NDM-1-like"/>
</dbReference>
<reference evidence="4" key="2">
    <citation type="submission" date="2023-01" db="EMBL/GenBank/DDBJ databases">
        <authorList>
            <person name="Sun Q."/>
            <person name="Evtushenko L."/>
        </authorList>
    </citation>
    <scope>NUCLEOTIDE SEQUENCE</scope>
    <source>
        <strain evidence="4">VKM B-1513</strain>
    </source>
</reference>
<dbReference type="SMART" id="SM00849">
    <property type="entry name" value="Lactamase_B"/>
    <property type="match status" value="1"/>
</dbReference>
<dbReference type="PANTHER" id="PTHR42951">
    <property type="entry name" value="METALLO-BETA-LACTAMASE DOMAIN-CONTAINING"/>
    <property type="match status" value="1"/>
</dbReference>
<evidence type="ECO:0000256" key="1">
    <source>
        <dbReference type="ARBA" id="ARBA00005250"/>
    </source>
</evidence>
<evidence type="ECO:0000313" key="5">
    <source>
        <dbReference type="Proteomes" id="UP001143486"/>
    </source>
</evidence>
<dbReference type="CDD" id="cd16282">
    <property type="entry name" value="metallo-hydrolase-like_MBL-fold"/>
    <property type="match status" value="1"/>
</dbReference>
<feature type="domain" description="Metallo-beta-lactamase" evidence="3">
    <location>
        <begin position="56"/>
        <end position="232"/>
    </location>
</feature>
<dbReference type="AlphaFoldDB" id="A0A9W6IQ77"/>
<dbReference type="GO" id="GO:0017001">
    <property type="term" value="P:antibiotic catabolic process"/>
    <property type="evidence" value="ECO:0007669"/>
    <property type="project" value="UniProtKB-ARBA"/>
</dbReference>
<keyword evidence="5" id="KW-1185">Reference proteome</keyword>
<dbReference type="PANTHER" id="PTHR42951:SF4">
    <property type="entry name" value="ACYL-COENZYME A THIOESTERASE MBLAC2"/>
    <property type="match status" value="1"/>
</dbReference>
<feature type="chain" id="PRO_5040798634" evidence="2">
    <location>
        <begin position="24"/>
        <end position="307"/>
    </location>
</feature>
<dbReference type="SUPFAM" id="SSF56281">
    <property type="entry name" value="Metallo-hydrolase/oxidoreductase"/>
    <property type="match status" value="1"/>
</dbReference>
<keyword evidence="2" id="KW-0732">Signal</keyword>
<evidence type="ECO:0000313" key="4">
    <source>
        <dbReference type="EMBL" id="GLK53599.1"/>
    </source>
</evidence>
<comment type="similarity">
    <text evidence="1">Belongs to the metallo-beta-lactamase superfamily. Class-B beta-lactamase family.</text>
</comment>